<dbReference type="AlphaFoldDB" id="A0A2H0BIH9"/>
<evidence type="ECO:0000256" key="3">
    <source>
        <dbReference type="SAM" id="Phobius"/>
    </source>
</evidence>
<keyword evidence="1" id="KW-0677">Repeat</keyword>
<dbReference type="Gene3D" id="1.25.40.10">
    <property type="entry name" value="Tetratricopeptide repeat domain"/>
    <property type="match status" value="2"/>
</dbReference>
<evidence type="ECO:0000313" key="4">
    <source>
        <dbReference type="EMBL" id="PIP56818.1"/>
    </source>
</evidence>
<evidence type="ECO:0000313" key="5">
    <source>
        <dbReference type="Proteomes" id="UP000228495"/>
    </source>
</evidence>
<sequence length="240" mass="26936">MNIHPKTALISGIVIAIIFGASWGIYSIQQELHSAQVDEYINRSRTATSEERYVDAFNLMSEARSLAPTDLDLIVEQGDIAFLNGDYEVAQQLYLEASQTISGEQYFIRALQEISKGNLQDSLILLEKARETIEEKKPLTSTQVSSLQSKVNEMIAETNNPKKQALAAKALIEERAFTLAIDVLTTLLTQESNYRDAYYLRSIAQYRLGQNGQALEDVEQALSIDPNYKPARELLETIEN</sequence>
<protein>
    <submittedName>
        <fullName evidence="4">Uncharacterized protein</fullName>
    </submittedName>
</protein>
<keyword evidence="3" id="KW-0472">Membrane</keyword>
<dbReference type="PROSITE" id="PS50005">
    <property type="entry name" value="TPR"/>
    <property type="match status" value="1"/>
</dbReference>
<keyword evidence="2" id="KW-0802">TPR repeat</keyword>
<name>A0A2H0BIH9_UNCKA</name>
<evidence type="ECO:0000256" key="1">
    <source>
        <dbReference type="ARBA" id="ARBA00022737"/>
    </source>
</evidence>
<organism evidence="4 5">
    <name type="scientific">candidate division WWE3 bacterium CG22_combo_CG10-13_8_21_14_all_39_12</name>
    <dbReference type="NCBI Taxonomy" id="1975094"/>
    <lineage>
        <taxon>Bacteria</taxon>
        <taxon>Katanobacteria</taxon>
    </lineage>
</organism>
<feature type="transmembrane region" description="Helical" evidence="3">
    <location>
        <begin position="7"/>
        <end position="26"/>
    </location>
</feature>
<dbReference type="PANTHER" id="PTHR45188:SF2">
    <property type="entry name" value="DNAJ HOMOLOG SUBFAMILY C MEMBER 7"/>
    <property type="match status" value="1"/>
</dbReference>
<keyword evidence="3" id="KW-1133">Transmembrane helix</keyword>
<evidence type="ECO:0000256" key="2">
    <source>
        <dbReference type="PROSITE-ProRule" id="PRU00339"/>
    </source>
</evidence>
<dbReference type="InterPro" id="IPR011990">
    <property type="entry name" value="TPR-like_helical_dom_sf"/>
</dbReference>
<dbReference type="InterPro" id="IPR019734">
    <property type="entry name" value="TPR_rpt"/>
</dbReference>
<dbReference type="SMART" id="SM00028">
    <property type="entry name" value="TPR"/>
    <property type="match status" value="3"/>
</dbReference>
<dbReference type="PANTHER" id="PTHR45188">
    <property type="entry name" value="DNAJ PROTEIN P58IPK HOMOLOG"/>
    <property type="match status" value="1"/>
</dbReference>
<comment type="caution">
    <text evidence="4">The sequence shown here is derived from an EMBL/GenBank/DDBJ whole genome shotgun (WGS) entry which is preliminary data.</text>
</comment>
<dbReference type="SUPFAM" id="SSF48452">
    <property type="entry name" value="TPR-like"/>
    <property type="match status" value="2"/>
</dbReference>
<proteinExistence type="predicted"/>
<dbReference type="EMBL" id="PCSU01000014">
    <property type="protein sequence ID" value="PIP56818.1"/>
    <property type="molecule type" value="Genomic_DNA"/>
</dbReference>
<dbReference type="Proteomes" id="UP000228495">
    <property type="component" value="Unassembled WGS sequence"/>
</dbReference>
<keyword evidence="3" id="KW-0812">Transmembrane</keyword>
<dbReference type="InterPro" id="IPR028061">
    <property type="entry name" value="Fis1_TPR_C"/>
</dbReference>
<feature type="repeat" description="TPR" evidence="2">
    <location>
        <begin position="195"/>
        <end position="228"/>
    </location>
</feature>
<reference evidence="4 5" key="1">
    <citation type="submission" date="2017-09" db="EMBL/GenBank/DDBJ databases">
        <title>Depth-based differentiation of microbial function through sediment-hosted aquifers and enrichment of novel symbionts in the deep terrestrial subsurface.</title>
        <authorList>
            <person name="Probst A.J."/>
            <person name="Ladd B."/>
            <person name="Jarett J.K."/>
            <person name="Geller-Mcgrath D.E."/>
            <person name="Sieber C.M."/>
            <person name="Emerson J.B."/>
            <person name="Anantharaman K."/>
            <person name="Thomas B.C."/>
            <person name="Malmstrom R."/>
            <person name="Stieglmeier M."/>
            <person name="Klingl A."/>
            <person name="Woyke T."/>
            <person name="Ryan C.M."/>
            <person name="Banfield J.F."/>
        </authorList>
    </citation>
    <scope>NUCLEOTIDE SEQUENCE [LARGE SCALE GENOMIC DNA]</scope>
    <source>
        <strain evidence="4">CG22_combo_CG10-13_8_21_14_all_39_12</strain>
    </source>
</reference>
<gene>
    <name evidence="4" type="ORF">COX05_01115</name>
</gene>
<dbReference type="Pfam" id="PF14853">
    <property type="entry name" value="Fis1_TPR_C"/>
    <property type="match status" value="1"/>
</dbReference>
<accession>A0A2H0BIH9</accession>